<proteinExistence type="predicted"/>
<sequence length="75" mass="7719">MEKGLITTAANTYTGAASPPFAADTYNAPVKSITTAGRRFQHCSLNFVAGCGDKDVVLLVCAHLIGDSIGGGLFD</sequence>
<keyword evidence="2" id="KW-1185">Reference proteome</keyword>
<accession>A0AAD8LC79</accession>
<name>A0AAD8LC79_TARER</name>
<evidence type="ECO:0000313" key="2">
    <source>
        <dbReference type="Proteomes" id="UP001229421"/>
    </source>
</evidence>
<gene>
    <name evidence="1" type="ORF">QVD17_04597</name>
</gene>
<dbReference type="Proteomes" id="UP001229421">
    <property type="component" value="Unassembled WGS sequence"/>
</dbReference>
<dbReference type="EMBL" id="JAUHHV010000001">
    <property type="protein sequence ID" value="KAK1438787.1"/>
    <property type="molecule type" value="Genomic_DNA"/>
</dbReference>
<organism evidence="1 2">
    <name type="scientific">Tagetes erecta</name>
    <name type="common">African marigold</name>
    <dbReference type="NCBI Taxonomy" id="13708"/>
    <lineage>
        <taxon>Eukaryota</taxon>
        <taxon>Viridiplantae</taxon>
        <taxon>Streptophyta</taxon>
        <taxon>Embryophyta</taxon>
        <taxon>Tracheophyta</taxon>
        <taxon>Spermatophyta</taxon>
        <taxon>Magnoliopsida</taxon>
        <taxon>eudicotyledons</taxon>
        <taxon>Gunneridae</taxon>
        <taxon>Pentapetalae</taxon>
        <taxon>asterids</taxon>
        <taxon>campanulids</taxon>
        <taxon>Asterales</taxon>
        <taxon>Asteraceae</taxon>
        <taxon>Asteroideae</taxon>
        <taxon>Heliantheae alliance</taxon>
        <taxon>Tageteae</taxon>
        <taxon>Tagetes</taxon>
    </lineage>
</organism>
<protein>
    <submittedName>
        <fullName evidence="1">Uncharacterized protein</fullName>
    </submittedName>
</protein>
<reference evidence="1" key="1">
    <citation type="journal article" date="2023" name="bioRxiv">
        <title>Improved chromosome-level genome assembly for marigold (Tagetes erecta).</title>
        <authorList>
            <person name="Jiang F."/>
            <person name="Yuan L."/>
            <person name="Wang S."/>
            <person name="Wang H."/>
            <person name="Xu D."/>
            <person name="Wang A."/>
            <person name="Fan W."/>
        </authorList>
    </citation>
    <scope>NUCLEOTIDE SEQUENCE</scope>
    <source>
        <strain evidence="1">WSJ</strain>
        <tissue evidence="1">Leaf</tissue>
    </source>
</reference>
<dbReference type="AlphaFoldDB" id="A0AAD8LC79"/>
<evidence type="ECO:0000313" key="1">
    <source>
        <dbReference type="EMBL" id="KAK1438787.1"/>
    </source>
</evidence>
<comment type="caution">
    <text evidence="1">The sequence shown here is derived from an EMBL/GenBank/DDBJ whole genome shotgun (WGS) entry which is preliminary data.</text>
</comment>